<organism evidence="4 5">
    <name type="scientific">Achromobacter veterisilvae</name>
    <dbReference type="NCBI Taxonomy" id="2069367"/>
    <lineage>
        <taxon>Bacteria</taxon>
        <taxon>Pseudomonadati</taxon>
        <taxon>Pseudomonadota</taxon>
        <taxon>Betaproteobacteria</taxon>
        <taxon>Burkholderiales</taxon>
        <taxon>Alcaligenaceae</taxon>
        <taxon>Achromobacter</taxon>
    </lineage>
</organism>
<dbReference type="InterPro" id="IPR032623">
    <property type="entry name" value="FecR_N"/>
</dbReference>
<dbReference type="Pfam" id="PF04773">
    <property type="entry name" value="FecR"/>
    <property type="match status" value="1"/>
</dbReference>
<evidence type="ECO:0000259" key="2">
    <source>
        <dbReference type="Pfam" id="PF04773"/>
    </source>
</evidence>
<feature type="region of interest" description="Disordered" evidence="1">
    <location>
        <begin position="1"/>
        <end position="20"/>
    </location>
</feature>
<sequence length="342" mass="37388">MRPIDDPGHRAGRPPDALEHPRDAAQWFARMHSGEVTEEERRAFAAWRAADPEHDRRYGKLARLWDAASSVPESRLRAMAADPAAPPKSLSSRRRFGLGLAAVCTLAVTAGALRQAGWLEASPQYAAELETRKGERRRVPLPDGSTLDLNSDTRVTLRLCDDQRLLVLHCGEVFLDVAPDASRPFVVDAGVGQAAATGTRFDVWRDADAMRVTVESGSVQVASGRWWRRSVRELAANQQIVARAGQMPERIQRVNAAEVAAWQRGKVVFNNVPLASVVHEMNRYLAYPARLAGTETGKYRVSGVFSVDDPDAMIDALPSIAPVHVRRLPDGGVVIAAAAENL</sequence>
<name>A0A446C9Z5_9BURK</name>
<dbReference type="InterPro" id="IPR006860">
    <property type="entry name" value="FecR"/>
</dbReference>
<dbReference type="Gene3D" id="3.55.50.30">
    <property type="match status" value="1"/>
</dbReference>
<protein>
    <recommendedName>
        <fullName evidence="6">Fec operon regulator FecR</fullName>
    </recommendedName>
</protein>
<dbReference type="InterPro" id="IPR012373">
    <property type="entry name" value="Ferrdict_sens_TM"/>
</dbReference>
<dbReference type="Pfam" id="PF16220">
    <property type="entry name" value="DUF4880"/>
    <property type="match status" value="1"/>
</dbReference>
<dbReference type="EMBL" id="UFQC01000005">
    <property type="protein sequence ID" value="SSW64738.1"/>
    <property type="molecule type" value="Genomic_DNA"/>
</dbReference>
<reference evidence="4 5" key="1">
    <citation type="submission" date="2018-07" db="EMBL/GenBank/DDBJ databases">
        <authorList>
            <person name="Peeters C."/>
        </authorList>
    </citation>
    <scope>NUCLEOTIDE SEQUENCE [LARGE SCALE GENOMIC DNA]</scope>
    <source>
        <strain evidence="4 5">LMG 30378</strain>
    </source>
</reference>
<dbReference type="AlphaFoldDB" id="A0A446C9Z5"/>
<proteinExistence type="predicted"/>
<evidence type="ECO:0008006" key="6">
    <source>
        <dbReference type="Google" id="ProtNLM"/>
    </source>
</evidence>
<dbReference type="PANTHER" id="PTHR30273:SF2">
    <property type="entry name" value="PROTEIN FECR"/>
    <property type="match status" value="1"/>
</dbReference>
<dbReference type="PANTHER" id="PTHR30273">
    <property type="entry name" value="PERIPLASMIC SIGNAL SENSOR AND SIGMA FACTOR ACTIVATOR FECR-RELATED"/>
    <property type="match status" value="1"/>
</dbReference>
<dbReference type="OrthoDB" id="8617634at2"/>
<dbReference type="Gene3D" id="2.60.120.1440">
    <property type="match status" value="1"/>
</dbReference>
<evidence type="ECO:0000256" key="1">
    <source>
        <dbReference type="SAM" id="MobiDB-lite"/>
    </source>
</evidence>
<feature type="domain" description="FecR N-terminal" evidence="3">
    <location>
        <begin position="23"/>
        <end position="64"/>
    </location>
</feature>
<gene>
    <name evidence="4" type="ORF">AVE30378_01173</name>
</gene>
<dbReference type="PIRSF" id="PIRSF018266">
    <property type="entry name" value="FecR"/>
    <property type="match status" value="1"/>
</dbReference>
<dbReference type="RefSeq" id="WP_129239836.1">
    <property type="nucleotide sequence ID" value="NZ_UFQC01000005.1"/>
</dbReference>
<evidence type="ECO:0000313" key="4">
    <source>
        <dbReference type="EMBL" id="SSW64738.1"/>
    </source>
</evidence>
<feature type="domain" description="FecR protein" evidence="2">
    <location>
        <begin position="128"/>
        <end position="220"/>
    </location>
</feature>
<dbReference type="GO" id="GO:0016989">
    <property type="term" value="F:sigma factor antagonist activity"/>
    <property type="evidence" value="ECO:0007669"/>
    <property type="project" value="TreeGrafter"/>
</dbReference>
<accession>A0A446C9Z5</accession>
<evidence type="ECO:0000313" key="5">
    <source>
        <dbReference type="Proteomes" id="UP000289465"/>
    </source>
</evidence>
<dbReference type="Proteomes" id="UP000289465">
    <property type="component" value="Unassembled WGS sequence"/>
</dbReference>
<evidence type="ECO:0000259" key="3">
    <source>
        <dbReference type="Pfam" id="PF16220"/>
    </source>
</evidence>